<dbReference type="AlphaFoldDB" id="A0A067MKN0"/>
<organism evidence="2 3">
    <name type="scientific">Botryobasidium botryosum (strain FD-172 SS1)</name>
    <dbReference type="NCBI Taxonomy" id="930990"/>
    <lineage>
        <taxon>Eukaryota</taxon>
        <taxon>Fungi</taxon>
        <taxon>Dikarya</taxon>
        <taxon>Basidiomycota</taxon>
        <taxon>Agaricomycotina</taxon>
        <taxon>Agaricomycetes</taxon>
        <taxon>Cantharellales</taxon>
        <taxon>Botryobasidiaceae</taxon>
        <taxon>Botryobasidium</taxon>
    </lineage>
</organism>
<dbReference type="HOGENOM" id="CLU_061244_1_1_1"/>
<evidence type="ECO:0000256" key="1">
    <source>
        <dbReference type="SAM" id="SignalP"/>
    </source>
</evidence>
<gene>
    <name evidence="2" type="ORF">BOTBODRAFT_268237</name>
</gene>
<keyword evidence="1" id="KW-0732">Signal</keyword>
<accession>A0A067MKN0</accession>
<dbReference type="InParanoid" id="A0A067MKN0"/>
<sequence>MRFTFLPLFILASWAAAAPVAERDGVAYIAPASNGGSQLDKSAGLGEPLNIIVSGLSSSKVLTDDGIKNWARSYGFSTECLGLHIGDKQQANLGDGKGYKDELAVIRQDFGNVGLGTCLESLTGGNHFRMWRQETTGAYFLAASKEKPASKNHDIVSDGYNIGRDQVVAAATGDTNYKGVKYHTTVEFVTGLLPVGSDGINHGIALDGRVAVLTVTAS</sequence>
<feature type="signal peptide" evidence="1">
    <location>
        <begin position="1"/>
        <end position="17"/>
    </location>
</feature>
<keyword evidence="3" id="KW-1185">Reference proteome</keyword>
<protein>
    <submittedName>
        <fullName evidence="2">Uncharacterized protein</fullName>
    </submittedName>
</protein>
<dbReference type="EMBL" id="KL198029">
    <property type="protein sequence ID" value="KDQ16114.1"/>
    <property type="molecule type" value="Genomic_DNA"/>
</dbReference>
<dbReference type="Proteomes" id="UP000027195">
    <property type="component" value="Unassembled WGS sequence"/>
</dbReference>
<name>A0A067MKN0_BOTB1</name>
<reference evidence="3" key="1">
    <citation type="journal article" date="2014" name="Proc. Natl. Acad. Sci. U.S.A.">
        <title>Extensive sampling of basidiomycete genomes demonstrates inadequacy of the white-rot/brown-rot paradigm for wood decay fungi.</title>
        <authorList>
            <person name="Riley R."/>
            <person name="Salamov A.A."/>
            <person name="Brown D.W."/>
            <person name="Nagy L.G."/>
            <person name="Floudas D."/>
            <person name="Held B.W."/>
            <person name="Levasseur A."/>
            <person name="Lombard V."/>
            <person name="Morin E."/>
            <person name="Otillar R."/>
            <person name="Lindquist E.A."/>
            <person name="Sun H."/>
            <person name="LaButti K.M."/>
            <person name="Schmutz J."/>
            <person name="Jabbour D."/>
            <person name="Luo H."/>
            <person name="Baker S.E."/>
            <person name="Pisabarro A.G."/>
            <person name="Walton J.D."/>
            <person name="Blanchette R.A."/>
            <person name="Henrissat B."/>
            <person name="Martin F."/>
            <person name="Cullen D."/>
            <person name="Hibbett D.S."/>
            <person name="Grigoriev I.V."/>
        </authorList>
    </citation>
    <scope>NUCLEOTIDE SEQUENCE [LARGE SCALE GENOMIC DNA]</scope>
    <source>
        <strain evidence="3">FD-172 SS1</strain>
    </source>
</reference>
<proteinExistence type="predicted"/>
<dbReference type="OrthoDB" id="2310204at2759"/>
<evidence type="ECO:0000313" key="2">
    <source>
        <dbReference type="EMBL" id="KDQ16114.1"/>
    </source>
</evidence>
<feature type="chain" id="PRO_5001641359" evidence="1">
    <location>
        <begin position="18"/>
        <end position="218"/>
    </location>
</feature>
<evidence type="ECO:0000313" key="3">
    <source>
        <dbReference type="Proteomes" id="UP000027195"/>
    </source>
</evidence>
<dbReference type="STRING" id="930990.A0A067MKN0"/>